<protein>
    <submittedName>
        <fullName evidence="2">Glycosyl transferase group 1</fullName>
    </submittedName>
</protein>
<dbReference type="CDD" id="cd03801">
    <property type="entry name" value="GT4_PimA-like"/>
    <property type="match status" value="1"/>
</dbReference>
<reference evidence="2" key="1">
    <citation type="submission" date="2009-01" db="EMBL/GenBank/DDBJ databases">
        <title>Complete sequence of chromosome Cyanothece sp. PCC 7425.</title>
        <authorList>
            <consortium name="US DOE Joint Genome Institute"/>
            <person name="Lucas S."/>
            <person name="Copeland A."/>
            <person name="Lapidus A."/>
            <person name="Glavina del Rio T."/>
            <person name="Dalin E."/>
            <person name="Tice H."/>
            <person name="Bruce D."/>
            <person name="Goodwin L."/>
            <person name="Pitluck S."/>
            <person name="Sims D."/>
            <person name="Meineke L."/>
            <person name="Brettin T."/>
            <person name="Detter J.C."/>
            <person name="Han C."/>
            <person name="Larimer F."/>
            <person name="Land M."/>
            <person name="Hauser L."/>
            <person name="Kyrpides N."/>
            <person name="Ovchinnikova G."/>
            <person name="Liberton M."/>
            <person name="Stoeckel J."/>
            <person name="Banerjee A."/>
            <person name="Singh A."/>
            <person name="Page L."/>
            <person name="Sato H."/>
            <person name="Zhao L."/>
            <person name="Sherman L."/>
            <person name="Pakrasi H."/>
            <person name="Richardson P."/>
        </authorList>
    </citation>
    <scope>NUCLEOTIDE SEQUENCE</scope>
    <source>
        <strain evidence="2">PCC 7425</strain>
    </source>
</reference>
<organism evidence="2">
    <name type="scientific">Cyanothece sp. (strain PCC 7425 / ATCC 29141)</name>
    <dbReference type="NCBI Taxonomy" id="395961"/>
    <lineage>
        <taxon>Bacteria</taxon>
        <taxon>Bacillati</taxon>
        <taxon>Cyanobacteriota</taxon>
        <taxon>Cyanophyceae</taxon>
        <taxon>Gomontiellales</taxon>
        <taxon>Cyanothecaceae</taxon>
        <taxon>Cyanothece</taxon>
    </lineage>
</organism>
<feature type="domain" description="Glycosyl transferase family 1" evidence="1">
    <location>
        <begin position="228"/>
        <end position="382"/>
    </location>
</feature>
<dbReference type="eggNOG" id="COG0438">
    <property type="taxonomic scope" value="Bacteria"/>
</dbReference>
<accession>B8HV97</accession>
<dbReference type="GO" id="GO:0016757">
    <property type="term" value="F:glycosyltransferase activity"/>
    <property type="evidence" value="ECO:0007669"/>
    <property type="project" value="InterPro"/>
</dbReference>
<name>B8HV97_CYAP4</name>
<dbReference type="Pfam" id="PF00534">
    <property type="entry name" value="Glycos_transf_1"/>
    <property type="match status" value="1"/>
</dbReference>
<dbReference type="HOGENOM" id="CLU_052026_1_0_3"/>
<evidence type="ECO:0000313" key="2">
    <source>
        <dbReference type="EMBL" id="ACL44549.1"/>
    </source>
</evidence>
<dbReference type="EMBL" id="CP001344">
    <property type="protein sequence ID" value="ACL44549.1"/>
    <property type="molecule type" value="Genomic_DNA"/>
</dbReference>
<dbReference type="PANTHER" id="PTHR12526:SF635">
    <property type="entry name" value="GLYCOSYL TRANSFERASE GROUP 1"/>
    <property type="match status" value="1"/>
</dbReference>
<evidence type="ECO:0000259" key="1">
    <source>
        <dbReference type="Pfam" id="PF00534"/>
    </source>
</evidence>
<keyword evidence="2" id="KW-0808">Transferase</keyword>
<gene>
    <name evidence="2" type="ordered locus">Cyan7425_2188</name>
</gene>
<dbReference type="PANTHER" id="PTHR12526">
    <property type="entry name" value="GLYCOSYLTRANSFERASE"/>
    <property type="match status" value="1"/>
</dbReference>
<dbReference type="KEGG" id="cyn:Cyan7425_2188"/>
<dbReference type="STRING" id="395961.Cyan7425_2188"/>
<dbReference type="CAZy" id="GT4">
    <property type="family name" value="Glycosyltransferase Family 4"/>
</dbReference>
<proteinExistence type="predicted"/>
<dbReference type="AlphaFoldDB" id="B8HV97"/>
<dbReference type="Gene3D" id="3.40.50.2000">
    <property type="entry name" value="Glycogen Phosphorylase B"/>
    <property type="match status" value="2"/>
</dbReference>
<dbReference type="SUPFAM" id="SSF53756">
    <property type="entry name" value="UDP-Glycosyltransferase/glycogen phosphorylase"/>
    <property type="match status" value="1"/>
</dbReference>
<sequence>MKVLISAYACEPGRGTELGVGWNTVREIARYHEVWVLTRPDDGRETIEAELERQPIPNLHFAYFTLPIWGGFWKLGQGAFQIHYYLWQVQAYFVACNLHQKIGFDLVHHVTFVKYSTPSFLSLLPIPFIFGPVGGGEVAPKPFYQEFSYKARIYECFRDLARRVGEIDPFARMTVRRSALAWATTADTAKCLVAMGGHNVQVLSQVGLLPEEVDQLEQIGRSEVLPLRFISIGRFLHWKGFHLGIRAFAQAALPADAEYWLIGKGPEEAALRSLAADLNISAQVKFLPEMPRIDLMHKLASCLALVHPSLHDSGAFVCLEAMAVGRPVICLDLGGPAVQVTEETGFKVAAQDPDLAVQGITTAMVRLANEPELRAAMGKAGQLRVKEFFNWERRGQQISQLYEDVVQSGALPSIGIYP</sequence>
<dbReference type="OrthoDB" id="9775208at2"/>
<dbReference type="InterPro" id="IPR001296">
    <property type="entry name" value="Glyco_trans_1"/>
</dbReference>